<reference key="2">
    <citation type="journal article" date="2000" name="Nature">
        <title>Sequence and analysis of chromosome 3 of the plant Arabidopsis thaliana.</title>
        <authorList>
            <consortium name="European Union Chromosome 3 Arabidopsis Sequencing Consortium"/>
            <consortium name="Institute for Genomic Research"/>
            <consortium name="Kazusa DNA Research Institute"/>
            <person name="Salanoubat M."/>
            <person name="Lemcke K."/>
            <person name="Rieger M."/>
            <person name="Ansorge W."/>
            <person name="Unseld M."/>
            <person name="Fartmann B."/>
            <person name="Valle G."/>
            <person name="Blocker H."/>
            <person name="Perez-Alonso M."/>
            <person name="Obermaier B."/>
            <person name="Delseny M."/>
            <person name="Boutry M."/>
            <person name="Grivell L.A."/>
            <person name="Mache R."/>
            <person name="Puigdomenech P."/>
            <person name="De Simone V."/>
            <person name="Choisne N."/>
            <person name="Artiguenave F."/>
            <person name="Robert C."/>
            <person name="Brottier P."/>
            <person name="Wincker P."/>
            <person name="Cattolico L."/>
            <person name="Weissenbach J."/>
            <person name="Saurin W."/>
            <person name="Quetier F."/>
            <person name="Schafer M."/>
            <person name="Muller-Auer S."/>
            <person name="Gabel C."/>
            <person name="Fuchs M."/>
            <person name="Benes V."/>
            <person name="Wurmbach E."/>
            <person name="Drzonek H."/>
            <person name="Erfle H."/>
            <person name="Jordan N."/>
            <person name="Bangert S."/>
            <person name="Wiedelmann R."/>
            <person name="Kranz H."/>
            <person name="Voss H."/>
            <person name="Holland R."/>
            <person name="Brandt P."/>
            <person name="Nyakatura G."/>
            <person name="Vezzi A."/>
            <person name="D'Angelo M."/>
            <person name="Pallavicini A."/>
            <person name="Toppo S."/>
            <person name="Simionati B."/>
            <person name="Conrad A."/>
            <person name="Hornischer K."/>
            <person name="Kauer G."/>
            <person name="Lohnert T.H."/>
            <person name="Nordsiek G."/>
            <person name="Reichelt J."/>
            <person name="Scharfe M."/>
            <person name="Schon O."/>
            <person name="Bargues M."/>
            <person name="Terol J."/>
            <person name="Climent J."/>
            <person name="Navarro P."/>
            <person name="Collado C."/>
            <person name="Perez-Perez A."/>
            <person name="Ottenwalder B."/>
            <person name="Duchemin D."/>
            <person name="Cooke R."/>
            <person name="Laudie M."/>
            <person name="Berger-Llauro C."/>
            <person name="Purnelle B."/>
            <person name="Masuy D."/>
            <person name="de Haan M."/>
            <person name="Maarse A.C."/>
            <person name="Alcaraz J.P."/>
            <person name="Cottet A."/>
            <person name="Casacuberta E."/>
            <person name="Monfort A."/>
            <person name="Argiriou A."/>
            <person name="flores M."/>
            <person name="Liguori R."/>
            <person name="Vitale D."/>
            <person name="Mannhaupt G."/>
            <person name="Haase D."/>
            <person name="Schoof H."/>
            <person name="Rudd S."/>
            <person name="Zaccaria P."/>
            <person name="Mewes H.W."/>
            <person name="Mayer K.F."/>
            <person name="Kaul S."/>
            <person name="Town C.D."/>
            <person name="Koo H.L."/>
            <person name="Tallon L.J."/>
            <person name="Jenkins J."/>
            <person name="Rooney T."/>
            <person name="Rizzo M."/>
            <person name="Walts A."/>
            <person name="Utterback T."/>
            <person name="Fujii C.Y."/>
            <person name="Shea T.P."/>
            <person name="Creasy T.H."/>
            <person name="Haas B."/>
            <person name="Maiti R."/>
            <person name="Wu D."/>
            <person name="Peterson J."/>
            <person name="Van Aken S."/>
            <person name="Pai G."/>
            <person name="Militscher J."/>
            <person name="Sellers P."/>
            <person name="Gill J.E."/>
            <person name="Feldblyum T.V."/>
            <person name="Preuss D."/>
            <person name="Lin X."/>
            <person name="Nierman W.C."/>
            <person name="Salzberg S.L."/>
            <person name="White O."/>
            <person name="Venter J.C."/>
            <person name="Fraser C.M."/>
            <person name="Kaneko T."/>
            <person name="Nakamura Y."/>
            <person name="Sato S."/>
            <person name="Kato T."/>
            <person name="Asamizu E."/>
            <person name="Sasamoto S."/>
            <person name="Kimura T."/>
            <person name="Idesawa K."/>
            <person name="Kawashima K."/>
            <person name="Kishida Y."/>
            <person name="Kiyokawa C."/>
            <person name="Kohara M."/>
            <person name="Matsumoto M."/>
            <person name="Matsuno A."/>
            <person name="Muraki A."/>
            <person name="Nakayama S."/>
            <person name="Nakazaki N."/>
            <person name="Shinpo S."/>
            <person name="Takeuchi C."/>
            <person name="Wada T."/>
            <person name="Watanabe A."/>
            <person name="Yamada M."/>
            <person name="Yasuda M."/>
            <person name="Tabata S."/>
        </authorList>
    </citation>
    <scope>NUCLEOTIDE SEQUENCE [LARGE SCALE GENOMIC DNA]</scope>
    <source>
        <strain>cv. Columbia</strain>
    </source>
</reference>
<organism evidence="6">
    <name type="scientific">Arabidopsis thaliana</name>
    <name type="common">Mouse-ear cress</name>
    <dbReference type="NCBI Taxonomy" id="3702"/>
    <lineage>
        <taxon>Eukaryota</taxon>
        <taxon>Viridiplantae</taxon>
        <taxon>Streptophyta</taxon>
        <taxon>Embryophyta</taxon>
        <taxon>Tracheophyta</taxon>
        <taxon>Spermatophyta</taxon>
        <taxon>Magnoliopsida</taxon>
        <taxon>eudicotyledons</taxon>
        <taxon>Gunneridae</taxon>
        <taxon>Pentapetalae</taxon>
        <taxon>rosids</taxon>
        <taxon>malvids</taxon>
        <taxon>Brassicales</taxon>
        <taxon>Brassicaceae</taxon>
        <taxon>Camelineae</taxon>
        <taxon>Arabidopsis</taxon>
    </lineage>
</organism>
<dbReference type="InterPro" id="IPR035979">
    <property type="entry name" value="RBD_domain_sf"/>
</dbReference>
<dbReference type="CDD" id="cd12526">
    <property type="entry name" value="RRM1_EAR1_like"/>
    <property type="match status" value="1"/>
</dbReference>
<keyword evidence="1" id="KW-0677">Repeat</keyword>
<dbReference type="EMBL" id="AP000601">
    <property type="protein sequence ID" value="BAB01438.1"/>
    <property type="molecule type" value="Genomic_DNA"/>
</dbReference>
<dbReference type="CDD" id="cd12530">
    <property type="entry name" value="RRM3_EAR1_like"/>
    <property type="match status" value="1"/>
</dbReference>
<dbReference type="InterPro" id="IPR007201">
    <property type="entry name" value="Mei2-like_Rrm_C"/>
</dbReference>
<evidence type="ECO:0000256" key="4">
    <source>
        <dbReference type="PROSITE-ProRule" id="PRU00176"/>
    </source>
</evidence>
<dbReference type="GO" id="GO:0003723">
    <property type="term" value="F:RNA binding"/>
    <property type="evidence" value="ECO:0007669"/>
    <property type="project" value="UniProtKB-UniRule"/>
</dbReference>
<keyword evidence="2 4" id="KW-0694">RNA-binding</keyword>
<dbReference type="FunFam" id="3.30.70.330:FF:001402">
    <property type="entry name" value="Terminal EAR1-like 1"/>
    <property type="match status" value="1"/>
</dbReference>
<keyword evidence="3" id="KW-0469">Meiosis</keyword>
<evidence type="ECO:0000256" key="3">
    <source>
        <dbReference type="ARBA" id="ARBA00023254"/>
    </source>
</evidence>
<evidence type="ECO:0000256" key="1">
    <source>
        <dbReference type="ARBA" id="ARBA00022737"/>
    </source>
</evidence>
<dbReference type="Pfam" id="PF00076">
    <property type="entry name" value="RRM_1"/>
    <property type="match status" value="1"/>
</dbReference>
<feature type="domain" description="RRM" evidence="5">
    <location>
        <begin position="199"/>
        <end position="276"/>
    </location>
</feature>
<evidence type="ECO:0000313" key="6">
    <source>
        <dbReference type="EMBL" id="BAB01438.1"/>
    </source>
</evidence>
<feature type="domain" description="RRM" evidence="5">
    <location>
        <begin position="501"/>
        <end position="605"/>
    </location>
</feature>
<dbReference type="InterPro" id="IPR012677">
    <property type="entry name" value="Nucleotide-bd_a/b_plait_sf"/>
</dbReference>
<dbReference type="PhylomeDB" id="Q9LJG1"/>
<dbReference type="ExpressionAtlas" id="Q9LJG1">
    <property type="expression patterns" value="baseline and differential"/>
</dbReference>
<evidence type="ECO:0000256" key="2">
    <source>
        <dbReference type="ARBA" id="ARBA00022884"/>
    </source>
</evidence>
<evidence type="ECO:0000259" key="5">
    <source>
        <dbReference type="PROSITE" id="PS50102"/>
    </source>
</evidence>
<dbReference type="PROSITE" id="PS50102">
    <property type="entry name" value="RRM"/>
    <property type="match status" value="3"/>
</dbReference>
<name>Q9LJG1_ARATH</name>
<dbReference type="InterPro" id="IPR000504">
    <property type="entry name" value="RRM_dom"/>
</dbReference>
<dbReference type="GO" id="GO:0051321">
    <property type="term" value="P:meiotic cell cycle"/>
    <property type="evidence" value="ECO:0007669"/>
    <property type="project" value="UniProtKB-KW"/>
</dbReference>
<dbReference type="Pfam" id="PF04059">
    <property type="entry name" value="RRM_2"/>
    <property type="match status" value="1"/>
</dbReference>
<dbReference type="SUPFAM" id="SSF54928">
    <property type="entry name" value="RNA-binding domain, RBD"/>
    <property type="match status" value="2"/>
</dbReference>
<dbReference type="PANTHER" id="PTHR23189">
    <property type="entry name" value="RNA RECOGNITION MOTIF-CONTAINING"/>
    <property type="match status" value="1"/>
</dbReference>
<dbReference type="TAIR" id="AT3G26120"/>
<proteinExistence type="predicted"/>
<dbReference type="CDD" id="cd12527">
    <property type="entry name" value="RRM2_EAR1_like"/>
    <property type="match status" value="1"/>
</dbReference>
<dbReference type="AlphaFoldDB" id="Q9LJG1"/>
<dbReference type="InterPro" id="IPR034458">
    <property type="entry name" value="EAR1-like_RRM3"/>
</dbReference>
<dbReference type="SMART" id="SM00360">
    <property type="entry name" value="RRM"/>
    <property type="match status" value="3"/>
</dbReference>
<accession>Q9LJG1</accession>
<dbReference type="Gene3D" id="3.30.70.330">
    <property type="match status" value="3"/>
</dbReference>
<sequence>MKSEIRSTNAIYKILQIMSETKENPTKQSKNEHFPRTQYSCRVGTFYITPRKTKEPKAYNKKAKTERDDVTVSLSHTIKRNFIIRRKISTLVLMEDSRLFPFVGNLDPRAQEFIPFNPISSGFHFPYTPPPPQLPPPLPPSSYGLSPTEPRVFTFFNIPPHPMMFSPPPPQPPPPPPRPCFNGVSAAQRLPLPSNTPTRSLSLISVPRDVTESTVRRDLEVYGDVRGVQMERISEGIVTVHFYDIRDAKRAVREVCGRHMQQQARGGSVWSSPSTSSARGFVSGRPVWAQFVVPATSAVPGGCNQGTLVIFNLDPEVSSITLRQIFQVYGPIKELRETPYKKHQRFVEFYDVRDAARAFDRMNGKEIGGKQVVIEFSRPGGIKNRFRSSRQPQLPFQPLREPPILIPPLRRPVSFIKDKNKNVSPKNGVIAVDASMRSLCIIDADDNKTRGTRGTESECAETKSKNVAKWGKKRQMKNMELSQFLISEETMEDPSCRDPRTTLMIKNIPNKYSQKLLLDMLDKHCIHINEAITEEHNKHESHHQPYSSYDFVYLPMDFNNKCNVGYGFVNMTSPEAAWRFYKAFHGQRWEVFNSHKICQITYARVQGLEDLKEHFKSSKFPCEAELYLPVVFSPPRDGKQLTEPVSINITINGCTRLNHNHFEQTVGQDHFLSGSCCDSDHDNSHEDGFSGSSVDCGRSITVEGETSF</sequence>
<feature type="domain" description="RRM" evidence="5">
    <location>
        <begin position="306"/>
        <end position="379"/>
    </location>
</feature>
<protein>
    <recommendedName>
        <fullName evidence="5">RRM domain-containing protein</fullName>
    </recommendedName>
</protein>
<dbReference type="FunFam" id="3.30.70.330:FF:000101">
    <property type="entry name" value="Protein MEI2-like 1"/>
    <property type="match status" value="1"/>
</dbReference>
<reference evidence="6" key="1">
    <citation type="journal article" date="2000" name="DNA Res.">
        <title>Structural analysis of Arabidopsis thaliana chromosome 3. II. Sequence features of the 4,251,695 bp regions covered by 90 P1, TAC and BAC clones.</title>
        <authorList>
            <person name="Nakamura Y."/>
        </authorList>
    </citation>
    <scope>NUCLEOTIDE SEQUENCE [LARGE SCALE GENOMIC DNA]</scope>
</reference>